<evidence type="ECO:0000313" key="1">
    <source>
        <dbReference type="EMBL" id="KTS66925.1"/>
    </source>
</evidence>
<gene>
    <name evidence="1" type="ORF">SA3R_15250</name>
</gene>
<name>A0A8E1V892_9GAMM</name>
<dbReference type="AlphaFoldDB" id="A0A8E1V892"/>
<protein>
    <submittedName>
        <fullName evidence="1">Uncharacterized protein</fullName>
    </submittedName>
</protein>
<evidence type="ECO:0000313" key="2">
    <source>
        <dbReference type="Proteomes" id="UP000071979"/>
    </source>
</evidence>
<reference evidence="1 2" key="1">
    <citation type="journal article" date="2016" name="Front. Microbiol.">
        <title>Genomic Resource of Rice Seed Associated Bacteria.</title>
        <authorList>
            <person name="Midha S."/>
            <person name="Bansal K."/>
            <person name="Sharma S."/>
            <person name="Kumar N."/>
            <person name="Patil P.P."/>
            <person name="Chaudhry V."/>
            <person name="Patil P.B."/>
        </authorList>
    </citation>
    <scope>NUCLEOTIDE SEQUENCE [LARGE SCALE GENOMIC DNA]</scope>
    <source>
        <strain evidence="1 2">SA3</strain>
    </source>
</reference>
<sequence length="93" mass="9945">MDNAGNNALTLSLQDVLRHGSENLAIDDATKQIIVNGNQGDTVRLEDILPEGSEQNGWAEQAGTVTIAGTQYHVWSNGDAELLVQDGVKTELV</sequence>
<organism evidence="1 2">
    <name type="scientific">Pantoea dispersa</name>
    <dbReference type="NCBI Taxonomy" id="59814"/>
    <lineage>
        <taxon>Bacteria</taxon>
        <taxon>Pseudomonadati</taxon>
        <taxon>Pseudomonadota</taxon>
        <taxon>Gammaproteobacteria</taxon>
        <taxon>Enterobacterales</taxon>
        <taxon>Erwiniaceae</taxon>
        <taxon>Pantoea</taxon>
    </lineage>
</organism>
<proteinExistence type="predicted"/>
<dbReference type="Proteomes" id="UP000071979">
    <property type="component" value="Unassembled WGS sequence"/>
</dbReference>
<accession>A0A8E1V892</accession>
<comment type="caution">
    <text evidence="1">The sequence shown here is derived from an EMBL/GenBank/DDBJ whole genome shotgun (WGS) entry which is preliminary data.</text>
</comment>
<dbReference type="EMBL" id="LDSE01000028">
    <property type="protein sequence ID" value="KTS66925.1"/>
    <property type="molecule type" value="Genomic_DNA"/>
</dbReference>